<feature type="transmembrane region" description="Helical" evidence="5">
    <location>
        <begin position="7"/>
        <end position="29"/>
    </location>
</feature>
<dbReference type="RefSeq" id="WP_091485672.1">
    <property type="nucleotide sequence ID" value="NZ_FOTR01000015.1"/>
</dbReference>
<keyword evidence="7" id="KW-1185">Reference proteome</keyword>
<organism evidence="6 7">
    <name type="scientific">Gracilibacillus orientalis</name>
    <dbReference type="NCBI Taxonomy" id="334253"/>
    <lineage>
        <taxon>Bacteria</taxon>
        <taxon>Bacillati</taxon>
        <taxon>Bacillota</taxon>
        <taxon>Bacilli</taxon>
        <taxon>Bacillales</taxon>
        <taxon>Bacillaceae</taxon>
        <taxon>Gracilibacillus</taxon>
    </lineage>
</organism>
<dbReference type="OrthoDB" id="2405362at2"/>
<feature type="transmembrane region" description="Helical" evidence="5">
    <location>
        <begin position="35"/>
        <end position="54"/>
    </location>
</feature>
<dbReference type="NCBIfam" id="TIGR01592">
    <property type="entry name" value="holin_SPP1"/>
    <property type="match status" value="1"/>
</dbReference>
<dbReference type="AlphaFoldDB" id="A0A1I4Q8T2"/>
<keyword evidence="3 5" id="KW-1133">Transmembrane helix</keyword>
<evidence type="ECO:0000256" key="4">
    <source>
        <dbReference type="ARBA" id="ARBA00023136"/>
    </source>
</evidence>
<dbReference type="InterPro" id="IPR006479">
    <property type="entry name" value="Holin"/>
</dbReference>
<comment type="subcellular location">
    <subcellularLocation>
        <location evidence="1">Membrane</location>
    </subcellularLocation>
</comment>
<protein>
    <submittedName>
        <fullName evidence="6">Holin, SPP1 family</fullName>
    </submittedName>
</protein>
<dbReference type="STRING" id="334253.SAMN04487943_11526"/>
<keyword evidence="4 5" id="KW-0472">Membrane</keyword>
<dbReference type="Pfam" id="PF04688">
    <property type="entry name" value="Holin_SPP1"/>
    <property type="match status" value="1"/>
</dbReference>
<name>A0A1I4Q8T2_9BACI</name>
<gene>
    <name evidence="6" type="ORF">SAMN04487943_11526</name>
</gene>
<evidence type="ECO:0000256" key="1">
    <source>
        <dbReference type="ARBA" id="ARBA00004370"/>
    </source>
</evidence>
<evidence type="ECO:0000256" key="3">
    <source>
        <dbReference type="ARBA" id="ARBA00022989"/>
    </source>
</evidence>
<sequence>MDKGAIVRTAVLVIALINQVLVATGLNPISGSEDVWGEAISSAITVGAAVWAWFKDNAVTARGKYQQQVLKDKGLK</sequence>
<reference evidence="7" key="1">
    <citation type="submission" date="2016-10" db="EMBL/GenBank/DDBJ databases">
        <authorList>
            <person name="Varghese N."/>
            <person name="Submissions S."/>
        </authorList>
    </citation>
    <scope>NUCLEOTIDE SEQUENCE [LARGE SCALE GENOMIC DNA]</scope>
    <source>
        <strain evidence="7">CGMCC 1.4250</strain>
    </source>
</reference>
<accession>A0A1I4Q8T2</accession>
<evidence type="ECO:0000256" key="2">
    <source>
        <dbReference type="ARBA" id="ARBA00022692"/>
    </source>
</evidence>
<dbReference type="EMBL" id="FOTR01000015">
    <property type="protein sequence ID" value="SFM36454.1"/>
    <property type="molecule type" value="Genomic_DNA"/>
</dbReference>
<evidence type="ECO:0000313" key="7">
    <source>
        <dbReference type="Proteomes" id="UP000198565"/>
    </source>
</evidence>
<keyword evidence="2 5" id="KW-0812">Transmembrane</keyword>
<dbReference type="GO" id="GO:0016020">
    <property type="term" value="C:membrane"/>
    <property type="evidence" value="ECO:0007669"/>
    <property type="project" value="UniProtKB-SubCell"/>
</dbReference>
<evidence type="ECO:0000256" key="5">
    <source>
        <dbReference type="SAM" id="Phobius"/>
    </source>
</evidence>
<proteinExistence type="predicted"/>
<dbReference type="Proteomes" id="UP000198565">
    <property type="component" value="Unassembled WGS sequence"/>
</dbReference>
<evidence type="ECO:0000313" key="6">
    <source>
        <dbReference type="EMBL" id="SFM36454.1"/>
    </source>
</evidence>